<evidence type="ECO:0000313" key="1">
    <source>
        <dbReference type="EMBL" id="KAJ9640504.1"/>
    </source>
</evidence>
<proteinExistence type="predicted"/>
<gene>
    <name evidence="1" type="ORF">H2199_006043</name>
</gene>
<keyword evidence="2" id="KW-1185">Reference proteome</keyword>
<accession>A0ACC2YYV2</accession>
<sequence>MAQNDIKSLLDKVAAACETVDNHVLHSHFFRKGIFTAGGDQVPLRFDYSDPEAYLKDDDALGFLNRYFQYTLQQWDRHVDGEPLNETQYNSIVEQLSIPPAALDRYAPLLVQEYRKKLNVPERVVQRVLRRHSALNAFLNSADIGLQHRWLHQVLRVVNK</sequence>
<comment type="caution">
    <text evidence="1">The sequence shown here is derived from an EMBL/GenBank/DDBJ whole genome shotgun (WGS) entry which is preliminary data.</text>
</comment>
<organism evidence="1 2">
    <name type="scientific">Coniosporium tulheliwenetii</name>
    <dbReference type="NCBI Taxonomy" id="3383036"/>
    <lineage>
        <taxon>Eukaryota</taxon>
        <taxon>Fungi</taxon>
        <taxon>Dikarya</taxon>
        <taxon>Ascomycota</taxon>
        <taxon>Pezizomycotina</taxon>
        <taxon>Dothideomycetes</taxon>
        <taxon>Dothideomycetes incertae sedis</taxon>
        <taxon>Coniosporium</taxon>
    </lineage>
</organism>
<protein>
    <submittedName>
        <fullName evidence="1">Uncharacterized protein</fullName>
    </submittedName>
</protein>
<dbReference type="Proteomes" id="UP001172680">
    <property type="component" value="Unassembled WGS sequence"/>
</dbReference>
<name>A0ACC2YYV2_9PEZI</name>
<evidence type="ECO:0000313" key="2">
    <source>
        <dbReference type="Proteomes" id="UP001172680"/>
    </source>
</evidence>
<reference evidence="1" key="1">
    <citation type="submission" date="2022-10" db="EMBL/GenBank/DDBJ databases">
        <title>Culturing micro-colonial fungi from biological soil crusts in the Mojave desert and describing Neophaeococcomyces mojavensis, and introducing the new genera and species Taxawa tesnikishii.</title>
        <authorList>
            <person name="Kurbessoian T."/>
            <person name="Stajich J.E."/>
        </authorList>
    </citation>
    <scope>NUCLEOTIDE SEQUENCE</scope>
    <source>
        <strain evidence="1">JES_115</strain>
    </source>
</reference>
<dbReference type="EMBL" id="JAPDRP010000017">
    <property type="protein sequence ID" value="KAJ9640504.1"/>
    <property type="molecule type" value="Genomic_DNA"/>
</dbReference>